<dbReference type="Proteomes" id="UP001601303">
    <property type="component" value="Unassembled WGS sequence"/>
</dbReference>
<dbReference type="RefSeq" id="WP_388109608.1">
    <property type="nucleotide sequence ID" value="NZ_JBIAHM010000009.1"/>
</dbReference>
<protein>
    <recommendedName>
        <fullName evidence="3">Type II toxin-antitoxin system HicA family toxin</fullName>
    </recommendedName>
</protein>
<evidence type="ECO:0008006" key="3">
    <source>
        <dbReference type="Google" id="ProtNLM"/>
    </source>
</evidence>
<name>A0ABW6M769_9ACTN</name>
<evidence type="ECO:0000313" key="2">
    <source>
        <dbReference type="Proteomes" id="UP001601303"/>
    </source>
</evidence>
<dbReference type="EMBL" id="JBIAHM010000009">
    <property type="protein sequence ID" value="MFE9601998.1"/>
    <property type="molecule type" value="Genomic_DNA"/>
</dbReference>
<dbReference type="Gene3D" id="3.30.920.30">
    <property type="entry name" value="Hypothetical protein"/>
    <property type="match status" value="1"/>
</dbReference>
<accession>A0ABW6M769</accession>
<gene>
    <name evidence="1" type="ORF">ACFYNQ_25965</name>
</gene>
<dbReference type="InterPro" id="IPR038570">
    <property type="entry name" value="HicA_sf"/>
</dbReference>
<reference evidence="1 2" key="1">
    <citation type="submission" date="2024-10" db="EMBL/GenBank/DDBJ databases">
        <title>The Natural Products Discovery Center: Release of the First 8490 Sequenced Strains for Exploring Actinobacteria Biosynthetic Diversity.</title>
        <authorList>
            <person name="Kalkreuter E."/>
            <person name="Kautsar S.A."/>
            <person name="Yang D."/>
            <person name="Bader C.D."/>
            <person name="Teijaro C.N."/>
            <person name="Fluegel L."/>
            <person name="Davis C.M."/>
            <person name="Simpson J.R."/>
            <person name="Lauterbach L."/>
            <person name="Steele A.D."/>
            <person name="Gui C."/>
            <person name="Meng S."/>
            <person name="Li G."/>
            <person name="Viehrig K."/>
            <person name="Ye F."/>
            <person name="Su P."/>
            <person name="Kiefer A.F."/>
            <person name="Nichols A."/>
            <person name="Cepeda A.J."/>
            <person name="Yan W."/>
            <person name="Fan B."/>
            <person name="Jiang Y."/>
            <person name="Adhikari A."/>
            <person name="Zheng C.-J."/>
            <person name="Schuster L."/>
            <person name="Cowan T.M."/>
            <person name="Smanski M.J."/>
            <person name="Chevrette M.G."/>
            <person name="De Carvalho L.P.S."/>
            <person name="Shen B."/>
        </authorList>
    </citation>
    <scope>NUCLEOTIDE SEQUENCE [LARGE SCALE GENOMIC DNA]</scope>
    <source>
        <strain evidence="1 2">NPDC006488</strain>
    </source>
</reference>
<keyword evidence="2" id="KW-1185">Reference proteome</keyword>
<dbReference type="SUPFAM" id="SSF54786">
    <property type="entry name" value="YcfA/nrd intein domain"/>
    <property type="match status" value="1"/>
</dbReference>
<evidence type="ECO:0000313" key="1">
    <source>
        <dbReference type="EMBL" id="MFE9601998.1"/>
    </source>
</evidence>
<sequence length="70" mass="8101">MKHRDLIKKIRDAAKAKGLSFDKKRQKGSHEYWVCGSTPVVIPKHSEVNEITSEGICKHLEEELGKGWWR</sequence>
<organism evidence="1 2">
    <name type="scientific">Streptomyces hokutonensis</name>
    <dbReference type="NCBI Taxonomy" id="1306990"/>
    <lineage>
        <taxon>Bacteria</taxon>
        <taxon>Bacillati</taxon>
        <taxon>Actinomycetota</taxon>
        <taxon>Actinomycetes</taxon>
        <taxon>Kitasatosporales</taxon>
        <taxon>Streptomycetaceae</taxon>
        <taxon>Streptomyces</taxon>
    </lineage>
</organism>
<comment type="caution">
    <text evidence="1">The sequence shown here is derived from an EMBL/GenBank/DDBJ whole genome shotgun (WGS) entry which is preliminary data.</text>
</comment>
<proteinExistence type="predicted"/>